<proteinExistence type="predicted"/>
<evidence type="ECO:0000313" key="1">
    <source>
        <dbReference type="EMBL" id="NNI78936.1"/>
    </source>
</evidence>
<evidence type="ECO:0008006" key="3">
    <source>
        <dbReference type="Google" id="ProtNLM"/>
    </source>
</evidence>
<gene>
    <name evidence="1" type="ORF">C2800_05805</name>
</gene>
<comment type="caution">
    <text evidence="1">The sequence shown here is derived from an EMBL/GenBank/DDBJ whole genome shotgun (WGS) entry which is preliminary data.</text>
</comment>
<accession>A0A849CL32</accession>
<evidence type="ECO:0000313" key="2">
    <source>
        <dbReference type="Proteomes" id="UP000540079"/>
    </source>
</evidence>
<sequence>MLDEVSNIATDPNLAWVQQTGTKGSFYTKKGVPARFKVDGVVDGVKIRVIIEPAGEGVITAFPIK</sequence>
<organism evidence="1 2">
    <name type="scientific">Pasteurella multocida</name>
    <dbReference type="NCBI Taxonomy" id="747"/>
    <lineage>
        <taxon>Bacteria</taxon>
        <taxon>Pseudomonadati</taxon>
        <taxon>Pseudomonadota</taxon>
        <taxon>Gammaproteobacteria</taxon>
        <taxon>Pasteurellales</taxon>
        <taxon>Pasteurellaceae</taxon>
        <taxon>Pasteurella</taxon>
    </lineage>
</organism>
<protein>
    <recommendedName>
        <fullName evidence="3">Bacterial EndoU nuclease domain-containing protein</fullName>
    </recommendedName>
</protein>
<name>A0A849CL32_PASMD</name>
<dbReference type="Proteomes" id="UP000540079">
    <property type="component" value="Unassembled WGS sequence"/>
</dbReference>
<dbReference type="EMBL" id="PPVL01000004">
    <property type="protein sequence ID" value="NNI78936.1"/>
    <property type="molecule type" value="Genomic_DNA"/>
</dbReference>
<dbReference type="AlphaFoldDB" id="A0A849CL32"/>
<reference evidence="1 2" key="1">
    <citation type="journal article" date="2018" name="Front. Microbiol.">
        <title>Genetic and Phylogenetic Characteristics of Pasteurella multocida Isolates From Different Host Species.</title>
        <authorList>
            <person name="Peng Z."/>
            <person name="Liang W."/>
            <person name="Wang F."/>
            <person name="Xu Z."/>
            <person name="Xie Z."/>
            <person name="Lian Z."/>
            <person name="Hua L."/>
            <person name="Zhou R."/>
            <person name="Chen H."/>
            <person name="Wu B."/>
        </authorList>
    </citation>
    <scope>NUCLEOTIDE SEQUENCE [LARGE SCALE GENOMIC DNA]</scope>
    <source>
        <strain evidence="1 2">HNA06</strain>
    </source>
</reference>
<dbReference type="RefSeq" id="WP_078819826.1">
    <property type="nucleotide sequence ID" value="NZ_CP030096.1"/>
</dbReference>